<accession>A0A6A4VRB7</accession>
<dbReference type="AlphaFoldDB" id="A0A6A4VRB7"/>
<keyword evidence="2" id="KW-0325">Glycoprotein</keyword>
<dbReference type="GO" id="GO:0032222">
    <property type="term" value="P:regulation of synaptic transmission, cholinergic"/>
    <property type="evidence" value="ECO:0007669"/>
    <property type="project" value="InterPro"/>
</dbReference>
<protein>
    <submittedName>
        <fullName evidence="4">Uncharacterized protein</fullName>
    </submittedName>
</protein>
<sequence>MELASLVAVLALAASAGALQCYTCQSKREVPGYQRSVDRLRDPLHNFPPCEEFDPYFEDMNRKFIQNCPPTRNKTCLKITDPNDYTNVLRTCHPVGKPVTSYDSYYGTCTELGACYCDTDLCNGSERGWPSAVLLLLSAALAALLGGR</sequence>
<dbReference type="GO" id="GO:0030431">
    <property type="term" value="P:sleep"/>
    <property type="evidence" value="ECO:0007669"/>
    <property type="project" value="InterPro"/>
</dbReference>
<dbReference type="PANTHER" id="PTHR33562">
    <property type="entry name" value="ATILLA, ISOFORM B-RELATED-RELATED"/>
    <property type="match status" value="1"/>
</dbReference>
<reference evidence="4 5" key="1">
    <citation type="submission" date="2019-07" db="EMBL/GenBank/DDBJ databases">
        <title>Draft genome assembly of a fouling barnacle, Amphibalanus amphitrite (Darwin, 1854): The first reference genome for Thecostraca.</title>
        <authorList>
            <person name="Kim W."/>
        </authorList>
    </citation>
    <scope>NUCLEOTIDE SEQUENCE [LARGE SCALE GENOMIC DNA]</scope>
    <source>
        <strain evidence="4">SNU_AA5</strain>
        <tissue evidence="4">Soma without cirri and trophi</tissue>
    </source>
</reference>
<organism evidence="4 5">
    <name type="scientific">Amphibalanus amphitrite</name>
    <name type="common">Striped barnacle</name>
    <name type="synonym">Balanus amphitrite</name>
    <dbReference type="NCBI Taxonomy" id="1232801"/>
    <lineage>
        <taxon>Eukaryota</taxon>
        <taxon>Metazoa</taxon>
        <taxon>Ecdysozoa</taxon>
        <taxon>Arthropoda</taxon>
        <taxon>Crustacea</taxon>
        <taxon>Multicrustacea</taxon>
        <taxon>Cirripedia</taxon>
        <taxon>Thoracica</taxon>
        <taxon>Thoracicalcarea</taxon>
        <taxon>Balanomorpha</taxon>
        <taxon>Balanoidea</taxon>
        <taxon>Balanidae</taxon>
        <taxon>Amphibalaninae</taxon>
        <taxon>Amphibalanus</taxon>
    </lineage>
</organism>
<keyword evidence="1 3" id="KW-0732">Signal</keyword>
<comment type="caution">
    <text evidence="4">The sequence shown here is derived from an EMBL/GenBank/DDBJ whole genome shotgun (WGS) entry which is preliminary data.</text>
</comment>
<dbReference type="EMBL" id="VIIS01001616">
    <property type="protein sequence ID" value="KAF0295459.1"/>
    <property type="molecule type" value="Genomic_DNA"/>
</dbReference>
<feature type="signal peptide" evidence="3">
    <location>
        <begin position="1"/>
        <end position="18"/>
    </location>
</feature>
<evidence type="ECO:0000256" key="2">
    <source>
        <dbReference type="ARBA" id="ARBA00023180"/>
    </source>
</evidence>
<evidence type="ECO:0000313" key="5">
    <source>
        <dbReference type="Proteomes" id="UP000440578"/>
    </source>
</evidence>
<gene>
    <name evidence="4" type="ORF">FJT64_007016</name>
</gene>
<dbReference type="Pfam" id="PF17064">
    <property type="entry name" value="QVR"/>
    <property type="match status" value="1"/>
</dbReference>
<name>A0A6A4VRB7_AMPAM</name>
<dbReference type="InterPro" id="IPR031424">
    <property type="entry name" value="QVR-like"/>
</dbReference>
<proteinExistence type="predicted"/>
<evidence type="ECO:0000313" key="4">
    <source>
        <dbReference type="EMBL" id="KAF0295459.1"/>
    </source>
</evidence>
<evidence type="ECO:0000256" key="3">
    <source>
        <dbReference type="SAM" id="SignalP"/>
    </source>
</evidence>
<evidence type="ECO:0000256" key="1">
    <source>
        <dbReference type="ARBA" id="ARBA00022729"/>
    </source>
</evidence>
<feature type="chain" id="PRO_5025559108" evidence="3">
    <location>
        <begin position="19"/>
        <end position="148"/>
    </location>
</feature>
<dbReference type="Proteomes" id="UP000440578">
    <property type="component" value="Unassembled WGS sequence"/>
</dbReference>
<dbReference type="InterPro" id="IPR050975">
    <property type="entry name" value="Sleep_regulator"/>
</dbReference>
<keyword evidence="5" id="KW-1185">Reference proteome</keyword>